<evidence type="ECO:0000313" key="3">
    <source>
        <dbReference type="Proteomes" id="UP000235145"/>
    </source>
</evidence>
<dbReference type="PANTHER" id="PTHR31569:SF4">
    <property type="entry name" value="SWIM-TYPE DOMAIN-CONTAINING PROTEIN"/>
    <property type="match status" value="1"/>
</dbReference>
<organism evidence="2 3">
    <name type="scientific">Lactuca sativa</name>
    <name type="common">Garden lettuce</name>
    <dbReference type="NCBI Taxonomy" id="4236"/>
    <lineage>
        <taxon>Eukaryota</taxon>
        <taxon>Viridiplantae</taxon>
        <taxon>Streptophyta</taxon>
        <taxon>Embryophyta</taxon>
        <taxon>Tracheophyta</taxon>
        <taxon>Spermatophyta</taxon>
        <taxon>Magnoliopsida</taxon>
        <taxon>eudicotyledons</taxon>
        <taxon>Gunneridae</taxon>
        <taxon>Pentapetalae</taxon>
        <taxon>asterids</taxon>
        <taxon>campanulids</taxon>
        <taxon>Asterales</taxon>
        <taxon>Asteraceae</taxon>
        <taxon>Cichorioideae</taxon>
        <taxon>Cichorieae</taxon>
        <taxon>Lactucinae</taxon>
        <taxon>Lactuca</taxon>
    </lineage>
</organism>
<protein>
    <recommendedName>
        <fullName evidence="1">MULE transposase domain-containing protein</fullName>
    </recommendedName>
</protein>
<dbReference type="AlphaFoldDB" id="A0A9R1WM64"/>
<dbReference type="InterPro" id="IPR052579">
    <property type="entry name" value="Zinc_finger_SWIM"/>
</dbReference>
<dbReference type="PANTHER" id="PTHR31569">
    <property type="entry name" value="SWIM-TYPE DOMAIN-CONTAINING PROTEIN"/>
    <property type="match status" value="1"/>
</dbReference>
<proteinExistence type="predicted"/>
<dbReference type="InterPro" id="IPR018289">
    <property type="entry name" value="MULE_transposase_dom"/>
</dbReference>
<accession>A0A9R1WM64</accession>
<dbReference type="Proteomes" id="UP000235145">
    <property type="component" value="Unassembled WGS sequence"/>
</dbReference>
<feature type="domain" description="MULE transposase" evidence="1">
    <location>
        <begin position="280"/>
        <end position="339"/>
    </location>
</feature>
<evidence type="ECO:0000313" key="2">
    <source>
        <dbReference type="EMBL" id="KAJ0225026.1"/>
    </source>
</evidence>
<keyword evidence="3" id="KW-1185">Reference proteome</keyword>
<dbReference type="EMBL" id="NBSK02000001">
    <property type="protein sequence ID" value="KAJ0225026.1"/>
    <property type="molecule type" value="Genomic_DNA"/>
</dbReference>
<evidence type="ECO:0000259" key="1">
    <source>
        <dbReference type="Pfam" id="PF10551"/>
    </source>
</evidence>
<name>A0A9R1WM64_LACSA</name>
<reference evidence="2 3" key="1">
    <citation type="journal article" date="2017" name="Nat. Commun.">
        <title>Genome assembly with in vitro proximity ligation data and whole-genome triplication in lettuce.</title>
        <authorList>
            <person name="Reyes-Chin-Wo S."/>
            <person name="Wang Z."/>
            <person name="Yang X."/>
            <person name="Kozik A."/>
            <person name="Arikit S."/>
            <person name="Song C."/>
            <person name="Xia L."/>
            <person name="Froenicke L."/>
            <person name="Lavelle D.O."/>
            <person name="Truco M.J."/>
            <person name="Xia R."/>
            <person name="Zhu S."/>
            <person name="Xu C."/>
            <person name="Xu H."/>
            <person name="Xu X."/>
            <person name="Cox K."/>
            <person name="Korf I."/>
            <person name="Meyers B.C."/>
            <person name="Michelmore R.W."/>
        </authorList>
    </citation>
    <scope>NUCLEOTIDE SEQUENCE [LARGE SCALE GENOMIC DNA]</scope>
    <source>
        <strain evidence="3">cv. Salinas</strain>
        <tissue evidence="2">Seedlings</tissue>
    </source>
</reference>
<gene>
    <name evidence="2" type="ORF">LSAT_V11C100046460</name>
</gene>
<comment type="caution">
    <text evidence="2">The sequence shown here is derived from an EMBL/GenBank/DDBJ whole genome shotgun (WGS) entry which is preliminary data.</text>
</comment>
<sequence length="669" mass="78460">MGEGQIWVETDSLVDEEGGVAEMRGDRFKPRLDKHSWRCSWLLSCRRWVLLPAVDVVTVPGRPKMELLERARMFKFFGINLSARDKKNSRKTLAFSTNQKFKSREELLEWTQNTASSLGYAIVTRRSKAYGNGFVYKVILICDRGREFKPKEYTSRASGIKRTNCQFQLERKYSKEYDKWTLRTRLVANLTRKNMVPRDILSTLKVQNENNVSTIKTIYYAQQKIRMHEQPGRTPMHVLMSLLHTNDYVYEFTTNDSNELENLFFIHPTSWKIWRAFPHVLITDATYKTNKYNKPFVQIVGVTSTQKTFSVGFAFIHREKEANYTWVLNCLNSTLDTWHIEQNILKHRNKIITLEDDRGSFRSLWNLLVESPTLMDYTENCMRLQSMLIKYLRKIKEMFVSVWINQHLNFGNNTTNRVESAYANLKRFLDSANSNLDRFVQRINEIVQRAPKDKCVKVGLLKLWLQTLYQLWISFGESLVFMIQSLKIKDDIRCDDEVEKYKENFNKQEKSYLKKLKEIYDPHTINVGELTVQNKTRGRSTLPRCNDSTTSNFIGLDLNKEPERNNYSYDIDLNGERQMQDPFLMKSIHDVFHDYIDNIQDVLGDGNCRFRAVAVSLGDSEDQCYTFGNNCLKSYKVNFMHTNEFLLMGSMMYTSLCVGLNHLHICDIG</sequence>
<dbReference type="Pfam" id="PF10551">
    <property type="entry name" value="MULE"/>
    <property type="match status" value="1"/>
</dbReference>